<proteinExistence type="predicted"/>
<dbReference type="Gene3D" id="3.40.50.1820">
    <property type="entry name" value="alpha/beta hydrolase"/>
    <property type="match status" value="1"/>
</dbReference>
<protein>
    <submittedName>
        <fullName evidence="3">T9SS type A sorting domain-containing protein</fullName>
    </submittedName>
</protein>
<evidence type="ECO:0000256" key="1">
    <source>
        <dbReference type="ARBA" id="ARBA00022729"/>
    </source>
</evidence>
<organism evidence="3 4">
    <name type="scientific">Aquimarina rubra</name>
    <dbReference type="NCBI Taxonomy" id="1920033"/>
    <lineage>
        <taxon>Bacteria</taxon>
        <taxon>Pseudomonadati</taxon>
        <taxon>Bacteroidota</taxon>
        <taxon>Flavobacteriia</taxon>
        <taxon>Flavobacteriales</taxon>
        <taxon>Flavobacteriaceae</taxon>
        <taxon>Aquimarina</taxon>
    </lineage>
</organism>
<comment type="caution">
    <text evidence="3">The sequence shown here is derived from an EMBL/GenBank/DDBJ whole genome shotgun (WGS) entry which is preliminary data.</text>
</comment>
<dbReference type="InterPro" id="IPR029058">
    <property type="entry name" value="AB_hydrolase_fold"/>
</dbReference>
<dbReference type="SUPFAM" id="SSF53474">
    <property type="entry name" value="alpha/beta-Hydrolases"/>
    <property type="match status" value="1"/>
</dbReference>
<dbReference type="InterPro" id="IPR026444">
    <property type="entry name" value="Secre_tail"/>
</dbReference>
<dbReference type="Proteomes" id="UP001597319">
    <property type="component" value="Unassembled WGS sequence"/>
</dbReference>
<evidence type="ECO:0000313" key="4">
    <source>
        <dbReference type="Proteomes" id="UP001597319"/>
    </source>
</evidence>
<keyword evidence="4" id="KW-1185">Reference proteome</keyword>
<sequence>MKLKFTLIALFSCAVLFSQNFLEVQLPKPDKLNPFFIGPLLKSTIHYGVTPPNYNGKVILFNHGYIDLNQTQFLFDNSFYQKTYDEGYQAVFVATTRGGGIWVNGELLAESIDIITAKYNVSDVSIIAHSNGGKAAEAAMIQYGKKNKVSQVFALGTPYWGTYLADISQMPWLNWAWRLTGLNEGARTSTTYYCRDVVRPYLDNNSNNEPEKFVVLGASGYFNGSNLLARAAFTTTGGILLPVQGANDGVAPYRSTLRPGAEYVFRKNDYRAFFDHIDVSLGQFSWRYVKSYLQNRSQKSNQSLETNIADNHITTSNYYIIHSENEYDQITLDKNSTFAVAEIIHENPIAEFQGFDLNQKQINITKTHHAEDHKTVIPLSSNHIKLKSESRFAAFIKQNNGITMSLEHQVKNNYPTLKVDVLSEKKNNELLQNTEIRGVIIKTSKIDGTPLKNDPEIITFDKKNGSFYFDTKNLEEGVYSLFLNSESKGNFKRSIISGFVVGDVLKALSNSTENSDLLNQTDRSIQITPNSVKNYALLSLQGYDISDKLSLGVYDITGKKITDFVVPANQNSQYNISEKLQPLSAGIYLLQVNNLKTIKFVKE</sequence>
<dbReference type="EMBL" id="JBHULE010000019">
    <property type="protein sequence ID" value="MFD2564202.1"/>
    <property type="molecule type" value="Genomic_DNA"/>
</dbReference>
<name>A0ABW5LLA6_9FLAO</name>
<reference evidence="4" key="1">
    <citation type="journal article" date="2019" name="Int. J. Syst. Evol. Microbiol.">
        <title>The Global Catalogue of Microorganisms (GCM) 10K type strain sequencing project: providing services to taxonomists for standard genome sequencing and annotation.</title>
        <authorList>
            <consortium name="The Broad Institute Genomics Platform"/>
            <consortium name="The Broad Institute Genome Sequencing Center for Infectious Disease"/>
            <person name="Wu L."/>
            <person name="Ma J."/>
        </authorList>
    </citation>
    <scope>NUCLEOTIDE SEQUENCE [LARGE SCALE GENOMIC DNA]</scope>
    <source>
        <strain evidence="4">KCTC 52274</strain>
    </source>
</reference>
<gene>
    <name evidence="3" type="ORF">ACFSR1_16095</name>
</gene>
<evidence type="ECO:0000313" key="3">
    <source>
        <dbReference type="EMBL" id="MFD2564202.1"/>
    </source>
</evidence>
<feature type="signal peptide" evidence="2">
    <location>
        <begin position="1"/>
        <end position="18"/>
    </location>
</feature>
<accession>A0ABW5LLA6</accession>
<dbReference type="RefSeq" id="WP_378294045.1">
    <property type="nucleotide sequence ID" value="NZ_JBHULE010000019.1"/>
</dbReference>
<dbReference type="NCBIfam" id="TIGR04183">
    <property type="entry name" value="Por_Secre_tail"/>
    <property type="match status" value="1"/>
</dbReference>
<feature type="chain" id="PRO_5046047846" evidence="2">
    <location>
        <begin position="19"/>
        <end position="603"/>
    </location>
</feature>
<evidence type="ECO:0000256" key="2">
    <source>
        <dbReference type="SAM" id="SignalP"/>
    </source>
</evidence>
<keyword evidence="1 2" id="KW-0732">Signal</keyword>